<organism evidence="2 3">
    <name type="scientific">Kineococcus radiotolerans</name>
    <dbReference type="NCBI Taxonomy" id="131568"/>
    <lineage>
        <taxon>Bacteria</taxon>
        <taxon>Bacillati</taxon>
        <taxon>Actinomycetota</taxon>
        <taxon>Actinomycetes</taxon>
        <taxon>Kineosporiales</taxon>
        <taxon>Kineosporiaceae</taxon>
        <taxon>Kineococcus</taxon>
    </lineage>
</organism>
<gene>
    <name evidence="2" type="ORF">FHR75_004006</name>
</gene>
<sequence length="276" mass="30085">MTAEEIPYGNHERLGAVILPAGWNDVTRQVRLVVRVKALEGDEGGSDLSYENDWPLWFYAPAAGEVPGADESIGQGSPTRASTLASTTSPMSAVVQTEDVEEALRRAGDGETVLLTPDLKQLHSDVALGFTTVFWNTAWTRNQAPHTLGITHDPHHPLFDHFPSAGHTDRQWWHLLHGAKPLVLDALPEDLQPLVQPIDTWFSARRLGCLIEARMGAGHLVVCTLNLDPVQDQQVTPPAASVAAFRRSLIGYLASDSFNPTTELTPRAVRALLATV</sequence>
<feature type="compositionally biased region" description="Polar residues" evidence="1">
    <location>
        <begin position="74"/>
        <end position="92"/>
    </location>
</feature>
<dbReference type="AlphaFoldDB" id="A0A7W4TQB9"/>
<evidence type="ECO:0000256" key="1">
    <source>
        <dbReference type="SAM" id="MobiDB-lite"/>
    </source>
</evidence>
<feature type="region of interest" description="Disordered" evidence="1">
    <location>
        <begin position="68"/>
        <end position="92"/>
    </location>
</feature>
<reference evidence="2 3" key="2">
    <citation type="submission" date="2020-08" db="EMBL/GenBank/DDBJ databases">
        <authorList>
            <person name="Partida-Martinez L."/>
            <person name="Huntemann M."/>
            <person name="Clum A."/>
            <person name="Wang J."/>
            <person name="Palaniappan K."/>
            <person name="Ritter S."/>
            <person name="Chen I.-M."/>
            <person name="Stamatis D."/>
            <person name="Reddy T."/>
            <person name="O'Malley R."/>
            <person name="Daum C."/>
            <person name="Shapiro N."/>
            <person name="Ivanova N."/>
            <person name="Kyrpides N."/>
            <person name="Woyke T."/>
        </authorList>
    </citation>
    <scope>NUCLEOTIDE SEQUENCE [LARGE SCALE GENOMIC DNA]</scope>
    <source>
        <strain evidence="2 3">AS2.23</strain>
    </source>
</reference>
<proteinExistence type="predicted"/>
<name>A0A7W4TQB9_KINRA</name>
<comment type="caution">
    <text evidence="2">The sequence shown here is derived from an EMBL/GenBank/DDBJ whole genome shotgun (WGS) entry which is preliminary data.</text>
</comment>
<dbReference type="Proteomes" id="UP000533269">
    <property type="component" value="Unassembled WGS sequence"/>
</dbReference>
<reference evidence="2 3" key="1">
    <citation type="submission" date="2020-08" db="EMBL/GenBank/DDBJ databases">
        <title>The Agave Microbiome: Exploring the role of microbial communities in plant adaptations to desert environments.</title>
        <authorList>
            <person name="Partida-Martinez L.P."/>
        </authorList>
    </citation>
    <scope>NUCLEOTIDE SEQUENCE [LARGE SCALE GENOMIC DNA]</scope>
    <source>
        <strain evidence="2 3">AS2.23</strain>
    </source>
</reference>
<evidence type="ECO:0000313" key="3">
    <source>
        <dbReference type="Proteomes" id="UP000533269"/>
    </source>
</evidence>
<dbReference type="EMBL" id="JACHVY010000005">
    <property type="protein sequence ID" value="MBB2903164.1"/>
    <property type="molecule type" value="Genomic_DNA"/>
</dbReference>
<accession>A0A7W4TQB9</accession>
<evidence type="ECO:0000313" key="2">
    <source>
        <dbReference type="EMBL" id="MBB2903164.1"/>
    </source>
</evidence>
<protein>
    <submittedName>
        <fullName evidence="2">Uncharacterized protein</fullName>
    </submittedName>
</protein>
<dbReference type="RefSeq" id="WP_183392787.1">
    <property type="nucleotide sequence ID" value="NZ_JACHVY010000005.1"/>
</dbReference>